<dbReference type="Pfam" id="PF14316">
    <property type="entry name" value="DUF4381"/>
    <property type="match status" value="1"/>
</dbReference>
<reference evidence="2 3" key="1">
    <citation type="journal article" date="2008" name="PLoS ONE">
        <title>Environmental adaptation: genomic analysis of the piezotolerant and psychrotolerant deep-sea iron reducing bacterium Shewanella piezotolerans WP3.</title>
        <authorList>
            <person name="Wang F."/>
            <person name="Wang J."/>
            <person name="Jian H."/>
            <person name="Zhang B."/>
            <person name="Li S."/>
            <person name="Wang F."/>
            <person name="Zeng X."/>
            <person name="Gao L."/>
            <person name="Bartlett D.H."/>
            <person name="Yu J."/>
            <person name="Hu S."/>
            <person name="Xiao X."/>
        </authorList>
    </citation>
    <scope>NUCLEOTIDE SEQUENCE [LARGE SCALE GENOMIC DNA]</scope>
    <source>
        <strain evidence="3">WP3 / JCM 13877</strain>
    </source>
</reference>
<dbReference type="Proteomes" id="UP000000753">
    <property type="component" value="Chromosome"/>
</dbReference>
<evidence type="ECO:0000313" key="2">
    <source>
        <dbReference type="EMBL" id="ACJ28496.1"/>
    </source>
</evidence>
<dbReference type="EMBL" id="CP000472">
    <property type="protein sequence ID" value="ACJ28496.1"/>
    <property type="molecule type" value="Genomic_DNA"/>
</dbReference>
<evidence type="ECO:0000256" key="1">
    <source>
        <dbReference type="SAM" id="Phobius"/>
    </source>
</evidence>
<dbReference type="InterPro" id="IPR025489">
    <property type="entry name" value="DUF4381"/>
</dbReference>
<organism evidence="2 3">
    <name type="scientific">Shewanella piezotolerans (strain WP3 / JCM 13877)</name>
    <dbReference type="NCBI Taxonomy" id="225849"/>
    <lineage>
        <taxon>Bacteria</taxon>
        <taxon>Pseudomonadati</taxon>
        <taxon>Pseudomonadota</taxon>
        <taxon>Gammaproteobacteria</taxon>
        <taxon>Alteromonadales</taxon>
        <taxon>Shewanellaceae</taxon>
        <taxon>Shewanella</taxon>
    </lineage>
</organism>
<dbReference type="HOGENOM" id="CLU_1730144_0_0_6"/>
<dbReference type="OrthoDB" id="6398942at2"/>
<proteinExistence type="predicted"/>
<gene>
    <name evidence="2" type="ordered locus">swp_1725</name>
</gene>
<keyword evidence="1" id="KW-0472">Membrane</keyword>
<dbReference type="RefSeq" id="WP_020911874.1">
    <property type="nucleotide sequence ID" value="NC_011566.1"/>
</dbReference>
<sequence length="174" mass="19758">MTKSAQSSGQVVEFGSHLIKRAQWQTAPDAISWWPETPLWTAIFITIVACIIGWTILSGYRFLQKAYVRQTRRCFIEFDSSNDLVGMADLLRRFSQQHWALQSLSALDPKAFSKCVVELTATAKAPRSSRVAPMDLALLESAMCALLSNSYQQNPELEPIQRQLIKKWFEEVTC</sequence>
<dbReference type="STRING" id="225849.swp_1725"/>
<evidence type="ECO:0000313" key="3">
    <source>
        <dbReference type="Proteomes" id="UP000000753"/>
    </source>
</evidence>
<accession>B8CMZ4</accession>
<dbReference type="eggNOG" id="ENOG5031I8X">
    <property type="taxonomic scope" value="Bacteria"/>
</dbReference>
<keyword evidence="1" id="KW-1133">Transmembrane helix</keyword>
<evidence type="ECO:0008006" key="4">
    <source>
        <dbReference type="Google" id="ProtNLM"/>
    </source>
</evidence>
<dbReference type="KEGG" id="swp:swp_1725"/>
<protein>
    <recommendedName>
        <fullName evidence="4">DUF4381 domain-containing protein</fullName>
    </recommendedName>
</protein>
<feature type="transmembrane region" description="Helical" evidence="1">
    <location>
        <begin position="39"/>
        <end position="63"/>
    </location>
</feature>
<keyword evidence="3" id="KW-1185">Reference proteome</keyword>
<keyword evidence="1" id="KW-0812">Transmembrane</keyword>
<name>B8CMZ4_SHEPW</name>
<dbReference type="AlphaFoldDB" id="B8CMZ4"/>